<dbReference type="Pfam" id="PF20789">
    <property type="entry name" value="4HBT_3C"/>
    <property type="match status" value="1"/>
</dbReference>
<dbReference type="InterPro" id="IPR049450">
    <property type="entry name" value="ACOT8-like_C"/>
</dbReference>
<dbReference type="InterPro" id="IPR049449">
    <property type="entry name" value="TesB_ACOT8-like_N"/>
</dbReference>
<evidence type="ECO:0000313" key="4">
    <source>
        <dbReference type="EMBL" id="MFC4605372.1"/>
    </source>
</evidence>
<evidence type="ECO:0000313" key="5">
    <source>
        <dbReference type="Proteomes" id="UP001595914"/>
    </source>
</evidence>
<dbReference type="EMBL" id="JBHSFO010000010">
    <property type="protein sequence ID" value="MFC4605372.1"/>
    <property type="molecule type" value="Genomic_DNA"/>
</dbReference>
<feature type="compositionally biased region" description="Basic and acidic residues" evidence="1">
    <location>
        <begin position="292"/>
        <end position="303"/>
    </location>
</feature>
<accession>A0ABV9FUT9</accession>
<evidence type="ECO:0000259" key="2">
    <source>
        <dbReference type="Pfam" id="PF13622"/>
    </source>
</evidence>
<feature type="domain" description="Acyl-CoA thioesterase-like N-terminal HotDog" evidence="2">
    <location>
        <begin position="19"/>
        <end position="99"/>
    </location>
</feature>
<reference evidence="5" key="1">
    <citation type="journal article" date="2019" name="Int. J. Syst. Evol. Microbiol.">
        <title>The Global Catalogue of Microorganisms (GCM) 10K type strain sequencing project: providing services to taxonomists for standard genome sequencing and annotation.</title>
        <authorList>
            <consortium name="The Broad Institute Genomics Platform"/>
            <consortium name="The Broad Institute Genome Sequencing Center for Infectious Disease"/>
            <person name="Wu L."/>
            <person name="Ma J."/>
        </authorList>
    </citation>
    <scope>NUCLEOTIDE SEQUENCE [LARGE SCALE GENOMIC DNA]</scope>
    <source>
        <strain evidence="5">CCUG 54520</strain>
    </source>
</reference>
<dbReference type="Proteomes" id="UP001595914">
    <property type="component" value="Unassembled WGS sequence"/>
</dbReference>
<dbReference type="RefSeq" id="WP_378418918.1">
    <property type="nucleotide sequence ID" value="NZ_JBHSFO010000010.1"/>
</dbReference>
<organism evidence="4 5">
    <name type="scientific">Rhodococcus kronopolitis</name>
    <dbReference type="NCBI Taxonomy" id="1460226"/>
    <lineage>
        <taxon>Bacteria</taxon>
        <taxon>Bacillati</taxon>
        <taxon>Actinomycetota</taxon>
        <taxon>Actinomycetes</taxon>
        <taxon>Mycobacteriales</taxon>
        <taxon>Nocardiaceae</taxon>
        <taxon>Rhodococcus</taxon>
    </lineage>
</organism>
<name>A0ABV9FUT9_9NOCA</name>
<feature type="domain" description="Acyl-CoA thioesterase-like C-terminal" evidence="3">
    <location>
        <begin position="146"/>
        <end position="243"/>
    </location>
</feature>
<evidence type="ECO:0000259" key="3">
    <source>
        <dbReference type="Pfam" id="PF20789"/>
    </source>
</evidence>
<gene>
    <name evidence="4" type="ORF">ACFO6S_16860</name>
</gene>
<protein>
    <submittedName>
        <fullName evidence="4">Acyl-CoA thioesterase domain-containing protein</fullName>
    </submittedName>
</protein>
<dbReference type="Gene3D" id="2.40.160.210">
    <property type="entry name" value="Acyl-CoA thioesterase, double hotdog domain"/>
    <property type="match status" value="1"/>
</dbReference>
<feature type="region of interest" description="Disordered" evidence="1">
    <location>
        <begin position="261"/>
        <end position="303"/>
    </location>
</feature>
<sequence>MAYFECRDDEFHPLPFSQSQWSPDSINGSALAGLTAHAVESACSAAEYRPAKFTLDIFRQPTFAPLQTETTVVREGRSIRIADVVVRQGDRTVARASMVSIRPTQDPPGSRWHPEGGSMTPPDQLIEALPNPGILWGSDEHPDRWSFAMPEHQNAGRKRLWFDQPQVISGMDNTPFVRAAMVGELTNTLTSWSDRGIGFINHDVTILLSRLPISPVVGIEADNHVAHSGIAAGAATMWDRHGRFGISLVGSVAHVAGSLNSASGPEQWAEADRSYQPDFDSTDQPRTGRGPWRSDHTNEDQYE</sequence>
<evidence type="ECO:0000256" key="1">
    <source>
        <dbReference type="SAM" id="MobiDB-lite"/>
    </source>
</evidence>
<comment type="caution">
    <text evidence="4">The sequence shown here is derived from an EMBL/GenBank/DDBJ whole genome shotgun (WGS) entry which is preliminary data.</text>
</comment>
<keyword evidence="5" id="KW-1185">Reference proteome</keyword>
<dbReference type="InterPro" id="IPR042171">
    <property type="entry name" value="Acyl-CoA_hotdog"/>
</dbReference>
<proteinExistence type="predicted"/>
<dbReference type="Pfam" id="PF13622">
    <property type="entry name" value="4HBT_3"/>
    <property type="match status" value="1"/>
</dbReference>